<protein>
    <submittedName>
        <fullName evidence="2">Uncharacterized protein</fullName>
    </submittedName>
</protein>
<accession>A0A9W6W2Z1</accession>
<dbReference type="Proteomes" id="UP001165074">
    <property type="component" value="Unassembled WGS sequence"/>
</dbReference>
<feature type="region of interest" description="Disordered" evidence="1">
    <location>
        <begin position="159"/>
        <end position="179"/>
    </location>
</feature>
<comment type="caution">
    <text evidence="2">The sequence shown here is derived from an EMBL/GenBank/DDBJ whole genome shotgun (WGS) entry which is preliminary data.</text>
</comment>
<sequence length="179" mass="18268">MSAGPSAVDGGPLAFGVIVWSDGVRTTEKHRANPFFGVALHPAGVSTVSGAVADAGEPAGDAYPAPPDSSANITTVAPMTASRERRALLSTDTGRLGVCMVECLSATDQWRLPSGGSGGEGLEGFELVVIDGRVDGVVIRFGGGILGWFSHAANIRREGGHRRLGKSPNLRAGHPPATG</sequence>
<reference evidence="2" key="1">
    <citation type="submission" date="2023-03" db="EMBL/GenBank/DDBJ databases">
        <title>Actinoallomurus iriomotensis NBRC 103684.</title>
        <authorList>
            <person name="Ichikawa N."/>
            <person name="Sato H."/>
            <person name="Tonouchi N."/>
        </authorList>
    </citation>
    <scope>NUCLEOTIDE SEQUENCE</scope>
    <source>
        <strain evidence="2">NBRC 103684</strain>
    </source>
</reference>
<evidence type="ECO:0000256" key="1">
    <source>
        <dbReference type="SAM" id="MobiDB-lite"/>
    </source>
</evidence>
<gene>
    <name evidence="2" type="ORF">Airi02_063010</name>
</gene>
<evidence type="ECO:0000313" key="2">
    <source>
        <dbReference type="EMBL" id="GLY88372.1"/>
    </source>
</evidence>
<dbReference type="EMBL" id="BSTK01000010">
    <property type="protein sequence ID" value="GLY88372.1"/>
    <property type="molecule type" value="Genomic_DNA"/>
</dbReference>
<proteinExistence type="predicted"/>
<evidence type="ECO:0000313" key="3">
    <source>
        <dbReference type="Proteomes" id="UP001165074"/>
    </source>
</evidence>
<keyword evidence="3" id="KW-1185">Reference proteome</keyword>
<organism evidence="2 3">
    <name type="scientific">Actinoallomurus iriomotensis</name>
    <dbReference type="NCBI Taxonomy" id="478107"/>
    <lineage>
        <taxon>Bacteria</taxon>
        <taxon>Bacillati</taxon>
        <taxon>Actinomycetota</taxon>
        <taxon>Actinomycetes</taxon>
        <taxon>Streptosporangiales</taxon>
        <taxon>Thermomonosporaceae</taxon>
        <taxon>Actinoallomurus</taxon>
    </lineage>
</organism>
<dbReference type="AlphaFoldDB" id="A0A9W6W2Z1"/>
<name>A0A9W6W2Z1_9ACTN</name>